<comment type="caution">
    <text evidence="1">The sequence shown here is derived from an EMBL/GenBank/DDBJ whole genome shotgun (WGS) entry which is preliminary data.</text>
</comment>
<dbReference type="Proteomes" id="UP000836387">
    <property type="component" value="Unassembled WGS sequence"/>
</dbReference>
<dbReference type="EMBL" id="CADEHS020000569">
    <property type="protein sequence ID" value="CAG9954317.1"/>
    <property type="molecule type" value="Genomic_DNA"/>
</dbReference>
<name>A0ACA9ULL1_BIOOC</name>
<reference evidence="1" key="2">
    <citation type="submission" date="2021-10" db="EMBL/GenBank/DDBJ databases">
        <authorList>
            <person name="Piombo E."/>
        </authorList>
    </citation>
    <scope>NUCLEOTIDE SEQUENCE</scope>
</reference>
<gene>
    <name evidence="1" type="ORF">CRV2_00016681</name>
</gene>
<keyword evidence="2" id="KW-1185">Reference proteome</keyword>
<evidence type="ECO:0000313" key="2">
    <source>
        <dbReference type="Proteomes" id="UP000836387"/>
    </source>
</evidence>
<proteinExistence type="predicted"/>
<accession>A0ACA9ULL1</accession>
<reference evidence="1" key="1">
    <citation type="submission" date="2020-04" db="EMBL/GenBank/DDBJ databases">
        <authorList>
            <person name="Broberg M."/>
        </authorList>
    </citation>
    <scope>NUCLEOTIDE SEQUENCE</scope>
</reference>
<sequence length="96" mass="10637">MYRGSHPIGNYAKQDCSKITWADCSDLQVIKPEDDVVAIVVDMPNSSGHIRIYNTESDERIDGVGDEAKKDKVIVVWEGGLKFVCYGACRVGFIRG</sequence>
<protein>
    <submittedName>
        <fullName evidence="1">Uncharacterized protein</fullName>
    </submittedName>
</protein>
<organism evidence="1 2">
    <name type="scientific">Clonostachys rosea f. rosea IK726</name>
    <dbReference type="NCBI Taxonomy" id="1349383"/>
    <lineage>
        <taxon>Eukaryota</taxon>
        <taxon>Fungi</taxon>
        <taxon>Dikarya</taxon>
        <taxon>Ascomycota</taxon>
        <taxon>Pezizomycotina</taxon>
        <taxon>Sordariomycetes</taxon>
        <taxon>Hypocreomycetidae</taxon>
        <taxon>Hypocreales</taxon>
        <taxon>Bionectriaceae</taxon>
        <taxon>Clonostachys</taxon>
    </lineage>
</organism>
<evidence type="ECO:0000313" key="1">
    <source>
        <dbReference type="EMBL" id="CAG9954317.1"/>
    </source>
</evidence>